<dbReference type="Proteomes" id="UP000254877">
    <property type="component" value="Unassembled WGS sequence"/>
</dbReference>
<feature type="compositionally biased region" description="Basic residues" evidence="1">
    <location>
        <begin position="58"/>
        <end position="69"/>
    </location>
</feature>
<feature type="region of interest" description="Disordered" evidence="1">
    <location>
        <begin position="46"/>
        <end position="69"/>
    </location>
</feature>
<organism evidence="2 3">
    <name type="scientific">Escherichia coli</name>
    <dbReference type="NCBI Taxonomy" id="562"/>
    <lineage>
        <taxon>Bacteria</taxon>
        <taxon>Pseudomonadati</taxon>
        <taxon>Pseudomonadota</taxon>
        <taxon>Gammaproteobacteria</taxon>
        <taxon>Enterobacterales</taxon>
        <taxon>Enterobacteriaceae</taxon>
        <taxon>Escherichia</taxon>
    </lineage>
</organism>
<evidence type="ECO:0000313" key="2">
    <source>
        <dbReference type="EMBL" id="STF39199.1"/>
    </source>
</evidence>
<name>A0A376L5I6_ECOLX</name>
<dbReference type="InterPro" id="IPR036626">
    <property type="entry name" value="GpW_sf"/>
</dbReference>
<evidence type="ECO:0000256" key="1">
    <source>
        <dbReference type="SAM" id="MobiDB-lite"/>
    </source>
</evidence>
<sequence length="69" mass="7602">MVTVAELQALRQARLDLLTGKRGGVCPEDGRRIEYTAASLDELNRAINDAESGTGGQPRRRRRPLGVRL</sequence>
<dbReference type="Gene3D" id="3.30.1580.10">
    <property type="entry name" value="Head-to-tail joining protein W"/>
    <property type="match status" value="1"/>
</dbReference>
<dbReference type="Pfam" id="PF02831">
    <property type="entry name" value="gpW"/>
    <property type="match status" value="1"/>
</dbReference>
<dbReference type="InterPro" id="IPR004174">
    <property type="entry name" value="GpW"/>
</dbReference>
<dbReference type="AlphaFoldDB" id="A0A376L5I6"/>
<reference evidence="2 3" key="1">
    <citation type="submission" date="2018-06" db="EMBL/GenBank/DDBJ databases">
        <authorList>
            <consortium name="Pathogen Informatics"/>
            <person name="Doyle S."/>
        </authorList>
    </citation>
    <scope>NUCLEOTIDE SEQUENCE [LARGE SCALE GENOMIC DNA]</scope>
    <source>
        <strain evidence="2 3">NCTC7928</strain>
    </source>
</reference>
<proteinExistence type="predicted"/>
<evidence type="ECO:0000313" key="3">
    <source>
        <dbReference type="Proteomes" id="UP000254877"/>
    </source>
</evidence>
<protein>
    <submittedName>
        <fullName evidence="2">Phage head-stabilizing protein</fullName>
    </submittedName>
</protein>
<dbReference type="SUPFAM" id="SSF64210">
    <property type="entry name" value="Head-to-tail joining protein W, gpW"/>
    <property type="match status" value="1"/>
</dbReference>
<accession>A0A376L5I6</accession>
<gene>
    <name evidence="2" type="ORF">NCTC7928_00131</name>
</gene>
<dbReference type="EMBL" id="UGAB01000002">
    <property type="protein sequence ID" value="STF39199.1"/>
    <property type="molecule type" value="Genomic_DNA"/>
</dbReference>
<dbReference type="GO" id="GO:0019058">
    <property type="term" value="P:viral life cycle"/>
    <property type="evidence" value="ECO:0007669"/>
    <property type="project" value="InterPro"/>
</dbReference>